<dbReference type="EMBL" id="QRHP01000001">
    <property type="protein sequence ID" value="RHF87576.1"/>
    <property type="molecule type" value="Genomic_DNA"/>
</dbReference>
<feature type="transmembrane region" description="Helical" evidence="1">
    <location>
        <begin position="23"/>
        <end position="41"/>
    </location>
</feature>
<gene>
    <name evidence="3" type="ORF">DW654_02150</name>
    <name evidence="2" type="ORF">DWY96_09055</name>
</gene>
<keyword evidence="1" id="KW-0812">Transmembrane</keyword>
<evidence type="ECO:0000313" key="3">
    <source>
        <dbReference type="EMBL" id="RHF87576.1"/>
    </source>
</evidence>
<accession>A0A3R5VZL7</accession>
<dbReference type="Proteomes" id="UP000283738">
    <property type="component" value="Unassembled WGS sequence"/>
</dbReference>
<protein>
    <submittedName>
        <fullName evidence="2">Uncharacterized protein</fullName>
    </submittedName>
</protein>
<proteinExistence type="predicted"/>
<evidence type="ECO:0000313" key="5">
    <source>
        <dbReference type="Proteomes" id="UP000283738"/>
    </source>
</evidence>
<keyword evidence="1" id="KW-1133">Transmembrane helix</keyword>
<dbReference type="EMBL" id="QRTF01000017">
    <property type="protein sequence ID" value="RGQ49012.1"/>
    <property type="molecule type" value="Genomic_DNA"/>
</dbReference>
<feature type="transmembrane region" description="Helical" evidence="1">
    <location>
        <begin position="47"/>
        <end position="64"/>
    </location>
</feature>
<dbReference type="Proteomes" id="UP000283701">
    <property type="component" value="Unassembled WGS sequence"/>
</dbReference>
<evidence type="ECO:0000313" key="2">
    <source>
        <dbReference type="EMBL" id="RGQ49012.1"/>
    </source>
</evidence>
<evidence type="ECO:0000256" key="1">
    <source>
        <dbReference type="SAM" id="Phobius"/>
    </source>
</evidence>
<organism evidence="2 5">
    <name type="scientific">Roseburia inulinivorans</name>
    <dbReference type="NCBI Taxonomy" id="360807"/>
    <lineage>
        <taxon>Bacteria</taxon>
        <taxon>Bacillati</taxon>
        <taxon>Bacillota</taxon>
        <taxon>Clostridia</taxon>
        <taxon>Lachnospirales</taxon>
        <taxon>Lachnospiraceae</taxon>
        <taxon>Roseburia</taxon>
    </lineage>
</organism>
<evidence type="ECO:0000313" key="4">
    <source>
        <dbReference type="Proteomes" id="UP000283701"/>
    </source>
</evidence>
<keyword evidence="1" id="KW-0472">Membrane</keyword>
<dbReference type="AlphaFoldDB" id="A0A3R5VZL7"/>
<comment type="caution">
    <text evidence="2">The sequence shown here is derived from an EMBL/GenBank/DDBJ whole genome shotgun (WGS) entry which is preliminary data.</text>
</comment>
<reference evidence="4 5" key="1">
    <citation type="submission" date="2018-08" db="EMBL/GenBank/DDBJ databases">
        <title>A genome reference for cultivated species of the human gut microbiota.</title>
        <authorList>
            <person name="Zou Y."/>
            <person name="Xue W."/>
            <person name="Luo G."/>
        </authorList>
    </citation>
    <scope>NUCLEOTIDE SEQUENCE [LARGE SCALE GENOMIC DNA]</scope>
    <source>
        <strain evidence="2 5">AF28-15</strain>
        <strain evidence="3 4">AM23-23AC</strain>
    </source>
</reference>
<name>A0A3R5VZL7_9FIRM</name>
<sequence length="65" mass="7530">MDNIKGHILIVIYVFFWCRMKRIIGFALFFFGLGMLAMFLIPSDFCGILIMIGCILLGYYLFCCC</sequence>